<sequence length="162" mass="17426">MKKSLLIALSVVTSVAMVGCNSTEKTAKAPVASEVAVQVETAQVEEPQAVVTQTVTGSVGYRERIALPPTAVITVTLADVSLADAPSKTISEQTFKAADKSSPFNYALDFKTADIKANHRYSVRATIMVDGKLRFTTDTNYAVITDQEKTMTQDLLLKGVRQ</sequence>
<dbReference type="InterPro" id="IPR039366">
    <property type="entry name" value="Pilotin"/>
</dbReference>
<feature type="chain" id="PRO_5008632260" description="Lipo-like protein" evidence="1">
    <location>
        <begin position="19"/>
        <end position="162"/>
    </location>
</feature>
<proteinExistence type="predicted"/>
<dbReference type="RefSeq" id="WP_017021005.1">
    <property type="nucleotide sequence ID" value="NZ_CAWMPN010000029.1"/>
</dbReference>
<reference evidence="2 3" key="1">
    <citation type="submission" date="2016-06" db="EMBL/GenBank/DDBJ databases">
        <authorList>
            <person name="Kjaerup R.B."/>
            <person name="Dalgaard T.S."/>
            <person name="Juul-Madsen H.R."/>
        </authorList>
    </citation>
    <scope>NUCLEOTIDE SEQUENCE [LARGE SCALE GENOMIC DNA]</scope>
    <source>
        <strain evidence="2 3">1S159</strain>
    </source>
</reference>
<dbReference type="Proteomes" id="UP000093523">
    <property type="component" value="Unassembled WGS sequence"/>
</dbReference>
<comment type="caution">
    <text evidence="2">The sequence shown here is derived from an EMBL/GenBank/DDBJ whole genome shotgun (WGS) entry which is preliminary data.</text>
</comment>
<evidence type="ECO:0008006" key="4">
    <source>
        <dbReference type="Google" id="ProtNLM"/>
    </source>
</evidence>
<evidence type="ECO:0000256" key="1">
    <source>
        <dbReference type="SAM" id="SignalP"/>
    </source>
</evidence>
<feature type="signal peptide" evidence="1">
    <location>
        <begin position="1"/>
        <end position="18"/>
    </location>
</feature>
<organism evidence="2 3">
    <name type="scientific">Aliivibrio logei</name>
    <name type="common">Vibrio logei</name>
    <dbReference type="NCBI Taxonomy" id="688"/>
    <lineage>
        <taxon>Bacteria</taxon>
        <taxon>Pseudomonadati</taxon>
        <taxon>Pseudomonadota</taxon>
        <taxon>Gammaproteobacteria</taxon>
        <taxon>Vibrionales</taxon>
        <taxon>Vibrionaceae</taxon>
        <taxon>Aliivibrio</taxon>
    </lineage>
</organism>
<name>A0A1B9NUH2_ALILO</name>
<dbReference type="InterPro" id="IPR053196">
    <property type="entry name" value="Lipoprotein_YbaY-like"/>
</dbReference>
<dbReference type="PANTHER" id="PTHR38013">
    <property type="entry name" value="GLYCOPROTEIN/POLYSACCHARIDE METABOLISM"/>
    <property type="match status" value="1"/>
</dbReference>
<dbReference type="STRING" id="688.A6E04_18790"/>
<keyword evidence="1" id="KW-0732">Signal</keyword>
<dbReference type="OrthoDB" id="5348860at2"/>
<dbReference type="PROSITE" id="PS51257">
    <property type="entry name" value="PROKAR_LIPOPROTEIN"/>
    <property type="match status" value="1"/>
</dbReference>
<dbReference type="EMBL" id="MAJU01000029">
    <property type="protein sequence ID" value="OCH17663.1"/>
    <property type="molecule type" value="Genomic_DNA"/>
</dbReference>
<evidence type="ECO:0000313" key="3">
    <source>
        <dbReference type="Proteomes" id="UP000093523"/>
    </source>
</evidence>
<protein>
    <recommendedName>
        <fullName evidence="4">Lipo-like protein</fullName>
    </recommendedName>
</protein>
<dbReference type="PANTHER" id="PTHR38013:SF1">
    <property type="entry name" value="GLYCOPROTEIN_POLYSACCHARIDE METABOLISM"/>
    <property type="match status" value="1"/>
</dbReference>
<dbReference type="AlphaFoldDB" id="A0A1B9NUH2"/>
<dbReference type="Pfam" id="PF09619">
    <property type="entry name" value="YscW"/>
    <property type="match status" value="1"/>
</dbReference>
<gene>
    <name evidence="2" type="ORF">A6E04_18790</name>
</gene>
<evidence type="ECO:0000313" key="2">
    <source>
        <dbReference type="EMBL" id="OCH17663.1"/>
    </source>
</evidence>
<accession>A0A1B9NUH2</accession>